<proteinExistence type="predicted"/>
<evidence type="ECO:0000313" key="6">
    <source>
        <dbReference type="Proteomes" id="UP000199183"/>
    </source>
</evidence>
<sequence>MFSERVQSRSDRRNETRLHVISVAERLFREQGFSATSIRQIAIEAGVSTGTVMAAGDKGALLVAVFESAVATMQREQRRPVTAPDGDAGERILALLQPFLELFSSDEKLSREYAALLVRGSHDSVIFTRLADELLQSLTHEFTRSGLSPERAAAASRTVYFAYLGILFAWAGSGSDLPAALRELRSIVAVISSSPDSES</sequence>
<dbReference type="Gene3D" id="1.10.357.10">
    <property type="entry name" value="Tetracycline Repressor, domain 2"/>
    <property type="match status" value="1"/>
</dbReference>
<organism evidence="5 6">
    <name type="scientific">Paramicrobacterium humi</name>
    <dbReference type="NCBI Taxonomy" id="640635"/>
    <lineage>
        <taxon>Bacteria</taxon>
        <taxon>Bacillati</taxon>
        <taxon>Actinomycetota</taxon>
        <taxon>Actinomycetes</taxon>
        <taxon>Micrococcales</taxon>
        <taxon>Microbacteriaceae</taxon>
        <taxon>Paramicrobacterium</taxon>
    </lineage>
</organism>
<evidence type="ECO:0000256" key="1">
    <source>
        <dbReference type="ARBA" id="ARBA00023015"/>
    </source>
</evidence>
<dbReference type="AlphaFoldDB" id="A0A1H4K1U1"/>
<dbReference type="Proteomes" id="UP000199183">
    <property type="component" value="Unassembled WGS sequence"/>
</dbReference>
<dbReference type="InterPro" id="IPR001647">
    <property type="entry name" value="HTH_TetR"/>
</dbReference>
<dbReference type="PANTHER" id="PTHR47506">
    <property type="entry name" value="TRANSCRIPTIONAL REGULATORY PROTEIN"/>
    <property type="match status" value="1"/>
</dbReference>
<dbReference type="SUPFAM" id="SSF46689">
    <property type="entry name" value="Homeodomain-like"/>
    <property type="match status" value="1"/>
</dbReference>
<dbReference type="Pfam" id="PF00440">
    <property type="entry name" value="TetR_N"/>
    <property type="match status" value="1"/>
</dbReference>
<dbReference type="GO" id="GO:0003677">
    <property type="term" value="F:DNA binding"/>
    <property type="evidence" value="ECO:0007669"/>
    <property type="project" value="UniProtKB-KW"/>
</dbReference>
<dbReference type="RefSeq" id="WP_091180663.1">
    <property type="nucleotide sequence ID" value="NZ_FNRY01000001.1"/>
</dbReference>
<evidence type="ECO:0000256" key="3">
    <source>
        <dbReference type="ARBA" id="ARBA00023163"/>
    </source>
</evidence>
<gene>
    <name evidence="5" type="ORF">SAMN04489806_0970</name>
</gene>
<feature type="domain" description="HTH tetR-type" evidence="4">
    <location>
        <begin position="21"/>
        <end position="52"/>
    </location>
</feature>
<dbReference type="STRING" id="640635.SAMN04489806_0970"/>
<evidence type="ECO:0000259" key="4">
    <source>
        <dbReference type="Pfam" id="PF00440"/>
    </source>
</evidence>
<dbReference type="EMBL" id="FNRY01000001">
    <property type="protein sequence ID" value="SEB52377.1"/>
    <property type="molecule type" value="Genomic_DNA"/>
</dbReference>
<reference evidence="5 6" key="1">
    <citation type="submission" date="2016-10" db="EMBL/GenBank/DDBJ databases">
        <authorList>
            <person name="de Groot N.N."/>
        </authorList>
    </citation>
    <scope>NUCLEOTIDE SEQUENCE [LARGE SCALE GENOMIC DNA]</scope>
    <source>
        <strain evidence="5 6">DSM 21799</strain>
    </source>
</reference>
<dbReference type="OrthoDB" id="8701707at2"/>
<keyword evidence="2 5" id="KW-0238">DNA-binding</keyword>
<dbReference type="InterPro" id="IPR009057">
    <property type="entry name" value="Homeodomain-like_sf"/>
</dbReference>
<name>A0A1H4K1U1_9MICO</name>
<keyword evidence="6" id="KW-1185">Reference proteome</keyword>
<protein>
    <submittedName>
        <fullName evidence="5">DNA-binding transcriptional regulator, AcrR family</fullName>
    </submittedName>
</protein>
<accession>A0A1H4K1U1</accession>
<keyword evidence="3" id="KW-0804">Transcription</keyword>
<dbReference type="PANTHER" id="PTHR47506:SF1">
    <property type="entry name" value="HTH-TYPE TRANSCRIPTIONAL REGULATOR YJDC"/>
    <property type="match status" value="1"/>
</dbReference>
<evidence type="ECO:0000256" key="2">
    <source>
        <dbReference type="ARBA" id="ARBA00023125"/>
    </source>
</evidence>
<keyword evidence="1" id="KW-0805">Transcription regulation</keyword>
<evidence type="ECO:0000313" key="5">
    <source>
        <dbReference type="EMBL" id="SEB52377.1"/>
    </source>
</evidence>